<feature type="transmembrane region" description="Helical" evidence="2">
    <location>
        <begin position="271"/>
        <end position="304"/>
    </location>
</feature>
<accession>W9AMX2</accession>
<keyword evidence="2" id="KW-1133">Transmembrane helix</keyword>
<keyword evidence="2" id="KW-0472">Membrane</keyword>
<dbReference type="eggNOG" id="COG5473">
    <property type="taxonomic scope" value="Bacteria"/>
</dbReference>
<gene>
    <name evidence="3" type="ORF">BN977_01627</name>
</gene>
<feature type="transmembrane region" description="Helical" evidence="2">
    <location>
        <begin position="209"/>
        <end position="226"/>
    </location>
</feature>
<organism evidence="3 4">
    <name type="scientific">Mycolicibacterium cosmeticum</name>
    <dbReference type="NCBI Taxonomy" id="258533"/>
    <lineage>
        <taxon>Bacteria</taxon>
        <taxon>Bacillati</taxon>
        <taxon>Actinomycetota</taxon>
        <taxon>Actinomycetes</taxon>
        <taxon>Mycobacteriales</taxon>
        <taxon>Mycobacteriaceae</taxon>
        <taxon>Mycolicibacterium</taxon>
    </lineage>
</organism>
<reference evidence="3" key="2">
    <citation type="submission" date="2014-03" db="EMBL/GenBank/DDBJ databases">
        <authorList>
            <person name="Urmite Genomes"/>
        </authorList>
    </citation>
    <scope>NUCLEOTIDE SEQUENCE</scope>
    <source>
        <strain evidence="3">DSM 44829</strain>
    </source>
</reference>
<name>W9AMX2_MYCCO</name>
<dbReference type="PANTHER" id="PTHR40076">
    <property type="entry name" value="MEMBRANE PROTEIN-RELATED"/>
    <property type="match status" value="1"/>
</dbReference>
<evidence type="ECO:0000313" key="3">
    <source>
        <dbReference type="EMBL" id="CDO06833.1"/>
    </source>
</evidence>
<protein>
    <submittedName>
        <fullName evidence="3">Integral membrane protein</fullName>
    </submittedName>
</protein>
<feature type="transmembrane region" description="Helical" evidence="2">
    <location>
        <begin position="158"/>
        <end position="188"/>
    </location>
</feature>
<dbReference type="PANTHER" id="PTHR40076:SF1">
    <property type="entry name" value="MEMBRANE PROTEIN"/>
    <property type="match status" value="1"/>
</dbReference>
<feature type="region of interest" description="Disordered" evidence="1">
    <location>
        <begin position="1"/>
        <end position="86"/>
    </location>
</feature>
<dbReference type="Proteomes" id="UP000028870">
    <property type="component" value="Unassembled WGS sequence"/>
</dbReference>
<evidence type="ECO:0000256" key="2">
    <source>
        <dbReference type="SAM" id="Phobius"/>
    </source>
</evidence>
<evidence type="ECO:0000256" key="1">
    <source>
        <dbReference type="SAM" id="MobiDB-lite"/>
    </source>
</evidence>
<reference evidence="3" key="1">
    <citation type="submission" date="2014-03" db="EMBL/GenBank/DDBJ databases">
        <title>Draft Genome Sequence of Mycobacterium cosmeticum DSM 44829.</title>
        <authorList>
            <person name="Croce O."/>
            <person name="Robert C."/>
            <person name="Raoult D."/>
            <person name="Drancourt M."/>
        </authorList>
    </citation>
    <scope>NUCLEOTIDE SEQUENCE [LARGE SCALE GENOMIC DNA]</scope>
    <source>
        <strain evidence="3">DSM 44829</strain>
    </source>
</reference>
<keyword evidence="4" id="KW-1185">Reference proteome</keyword>
<dbReference type="OrthoDB" id="4829830at2"/>
<comment type="caution">
    <text evidence="3">The sequence shown here is derived from an EMBL/GenBank/DDBJ whole genome shotgun (WGS) entry which is preliminary data.</text>
</comment>
<keyword evidence="2" id="KW-0812">Transmembrane</keyword>
<dbReference type="STRING" id="258533.BN977_01627"/>
<evidence type="ECO:0000313" key="4">
    <source>
        <dbReference type="Proteomes" id="UP000028870"/>
    </source>
</evidence>
<dbReference type="InterPro" id="IPR010380">
    <property type="entry name" value="DUF975"/>
</dbReference>
<dbReference type="AlphaFoldDB" id="W9AMX2"/>
<feature type="compositionally biased region" description="Pro residues" evidence="1">
    <location>
        <begin position="1"/>
        <end position="80"/>
    </location>
</feature>
<proteinExistence type="predicted"/>
<sequence>MTQPPPPPGNYPPPGGYPPPENVPPAGGYPPPPPPGGYPPPPGPGAYPPPPGNYPPPQGNYPPPPPPQGGYAPPPPPGYPAGPGFGGPGQGFNVGEAFSWAWNKFSKNAGALIVPTLVYALIIGVLGGIVYGLAFALAPSGVTTYDSYDSGFSYEYSAGFGVASFVVIALGGIVFLVLLAAISSAYIGGVLDIANGVPVSAGSFFKPRQIGPVIVATLLVGIATAIGSVLCYIPGLIVSIFAFFTTVALLDRNLSAIDAIKASIDIAKKNFVQVLIVWLLFSVILAVGSFLCYVGLLVAAPVAILFEVYAFRKLTGGPVAALTP</sequence>
<feature type="transmembrane region" description="Helical" evidence="2">
    <location>
        <begin position="112"/>
        <end position="138"/>
    </location>
</feature>
<dbReference type="RefSeq" id="WP_036397030.1">
    <property type="nucleotide sequence ID" value="NZ_CCBB010000001.1"/>
</dbReference>
<dbReference type="SUPFAM" id="SSF81995">
    <property type="entry name" value="beta-sandwich domain of Sec23/24"/>
    <property type="match status" value="1"/>
</dbReference>
<dbReference type="EMBL" id="CCBB010000001">
    <property type="protein sequence ID" value="CDO06833.1"/>
    <property type="molecule type" value="Genomic_DNA"/>
</dbReference>